<evidence type="ECO:0000256" key="1">
    <source>
        <dbReference type="SAM" id="Phobius"/>
    </source>
</evidence>
<evidence type="ECO:0000313" key="3">
    <source>
        <dbReference type="EMBL" id="GER88409.1"/>
    </source>
</evidence>
<dbReference type="Proteomes" id="UP000326912">
    <property type="component" value="Unassembled WGS sequence"/>
</dbReference>
<dbReference type="Gene3D" id="3.60.40.10">
    <property type="entry name" value="PPM-type phosphatase domain"/>
    <property type="match status" value="1"/>
</dbReference>
<dbReference type="SMART" id="SM00332">
    <property type="entry name" value="PP2Cc"/>
    <property type="match status" value="1"/>
</dbReference>
<keyword evidence="1" id="KW-1133">Transmembrane helix</keyword>
<accession>A0A5J4KQK6</accession>
<dbReference type="InterPro" id="IPR015655">
    <property type="entry name" value="PP2C"/>
</dbReference>
<comment type="caution">
    <text evidence="3">The sequence shown here is derived from an EMBL/GenBank/DDBJ whole genome shotgun (WGS) entry which is preliminary data.</text>
</comment>
<name>A0A5J4KQK6_9CHLR</name>
<keyword evidence="4" id="KW-1185">Reference proteome</keyword>
<dbReference type="Pfam" id="PF13672">
    <property type="entry name" value="PP2C_2"/>
    <property type="match status" value="1"/>
</dbReference>
<evidence type="ECO:0000313" key="4">
    <source>
        <dbReference type="Proteomes" id="UP000326912"/>
    </source>
</evidence>
<organism evidence="3 4">
    <name type="scientific">Dictyobacter vulcani</name>
    <dbReference type="NCBI Taxonomy" id="2607529"/>
    <lineage>
        <taxon>Bacteria</taxon>
        <taxon>Bacillati</taxon>
        <taxon>Chloroflexota</taxon>
        <taxon>Ktedonobacteria</taxon>
        <taxon>Ktedonobacterales</taxon>
        <taxon>Dictyobacteraceae</taxon>
        <taxon>Dictyobacter</taxon>
    </lineage>
</organism>
<dbReference type="EMBL" id="BKZW01000001">
    <property type="protein sequence ID" value="GER88409.1"/>
    <property type="molecule type" value="Genomic_DNA"/>
</dbReference>
<sequence length="837" mass="89398">MIALQVGLSSTAFAAAAPQPLAPQPAQDVTRAGVSVVRLLLSYVGKDSSEGNANSTIMCTGLGVLVRSQRSTNPSDHYENWVLTDGALVNNEKKATCLSTEPAATLSGISIYMSSTYNAQQVIKFERKAADISIHCPAGSRPCVDGSTLFSFNSSLSEPQPFIDLAAKQGSSRANGEQDHALSLTKADQTLNGLPTSMGGSAPLSVYEKQLEPYRLPTIRQQTGKTLEVGTPMVNGVGELTGIHAGKNAAVHSRDEIQSFLDATLPKVTDPAAVSPLHDNWKNGMDAYYQQNAASARLALQKASADNSNFQAAQSLLALNQPKAAVITKTAAPAPADGVTLFGFHLPYWVLAVVAAVLALLVVLIIFWFWRSRIKKHRRVLEAELAHAEQHATIEAQRIRLAEKEVAQAKSKMRQSGSLPSIQPATVATGQLGNITLRCPRCNEIVAPEDNFCANCQQQLLPTDMNQYQQQGKAVVPATPGSSPVPRSAPTARSISEQPTIVPASSIAEQPTIVPGRSIAEQPTVDIPSDHISASHQDPEKTVPYAMRQLSGRQLGLAVGAKSDPGIKRKYKPNEDSLFAAQGLISGSSKPPLFGLFVVADGMGGHANGEDASRLAIQTIVNYLLPKICSQGLRQSNAYEKLLVDGVQEANLAVHQNNMQQNADMGTTMTAALVVDGMAYIVNVGDSRTYLYRPATGLRKVTLDHSVVASLVEAGIIKPDDIYTHPKRNQIYRSLGEKPAIEIDAFKEPLQPGDKIVLCSDGLWDMVRDPKIEAVVKSPVPNPAIIGDALIKAALEGGGEDNVSVVVVHVTEPVETTGMPRLQLVAKPDSVDMPQLP</sequence>
<keyword evidence="1" id="KW-0472">Membrane</keyword>
<dbReference type="AlphaFoldDB" id="A0A5J4KQK6"/>
<dbReference type="SUPFAM" id="SSF81606">
    <property type="entry name" value="PP2C-like"/>
    <property type="match status" value="1"/>
</dbReference>
<dbReference type="PANTHER" id="PTHR47992">
    <property type="entry name" value="PROTEIN PHOSPHATASE"/>
    <property type="match status" value="1"/>
</dbReference>
<keyword evidence="1" id="KW-0812">Transmembrane</keyword>
<evidence type="ECO:0000259" key="2">
    <source>
        <dbReference type="PROSITE" id="PS51746"/>
    </source>
</evidence>
<dbReference type="InterPro" id="IPR036457">
    <property type="entry name" value="PPM-type-like_dom_sf"/>
</dbReference>
<feature type="domain" description="PPM-type phosphatase" evidence="2">
    <location>
        <begin position="558"/>
        <end position="810"/>
    </location>
</feature>
<protein>
    <recommendedName>
        <fullName evidence="2">PPM-type phosphatase domain-containing protein</fullName>
    </recommendedName>
</protein>
<dbReference type="PROSITE" id="PS51746">
    <property type="entry name" value="PPM_2"/>
    <property type="match status" value="1"/>
</dbReference>
<dbReference type="GO" id="GO:0004722">
    <property type="term" value="F:protein serine/threonine phosphatase activity"/>
    <property type="evidence" value="ECO:0007669"/>
    <property type="project" value="InterPro"/>
</dbReference>
<dbReference type="CDD" id="cd00143">
    <property type="entry name" value="PP2Cc"/>
    <property type="match status" value="1"/>
</dbReference>
<reference evidence="3 4" key="1">
    <citation type="submission" date="2019-10" db="EMBL/GenBank/DDBJ databases">
        <title>Dictyobacter vulcani sp. nov., within the class Ktedonobacteria, isolated from soil of volcanic Mt. Zao.</title>
        <authorList>
            <person name="Zheng Y."/>
            <person name="Wang C.M."/>
            <person name="Sakai Y."/>
            <person name="Abe K."/>
            <person name="Yokota A."/>
            <person name="Yabe S."/>
        </authorList>
    </citation>
    <scope>NUCLEOTIDE SEQUENCE [LARGE SCALE GENOMIC DNA]</scope>
    <source>
        <strain evidence="3 4">W12</strain>
    </source>
</reference>
<dbReference type="RefSeq" id="WP_162005187.1">
    <property type="nucleotide sequence ID" value="NZ_BKZW01000001.1"/>
</dbReference>
<proteinExistence type="predicted"/>
<feature type="transmembrane region" description="Helical" evidence="1">
    <location>
        <begin position="348"/>
        <end position="370"/>
    </location>
</feature>
<dbReference type="SMART" id="SM00331">
    <property type="entry name" value="PP2C_SIG"/>
    <property type="match status" value="1"/>
</dbReference>
<gene>
    <name evidence="3" type="ORF">KDW_25710</name>
</gene>
<dbReference type="InterPro" id="IPR001932">
    <property type="entry name" value="PPM-type_phosphatase-like_dom"/>
</dbReference>